<evidence type="ECO:0000313" key="2">
    <source>
        <dbReference type="Proteomes" id="UP001501842"/>
    </source>
</evidence>
<sequence>MTTHRVLDQSITMPVAVRDASAGRPHATGLGLPSEPVSTVWIEKTHGTEGGR</sequence>
<name>A0ABP6H4N3_9ACTN</name>
<reference evidence="2" key="1">
    <citation type="journal article" date="2019" name="Int. J. Syst. Evol. Microbiol.">
        <title>The Global Catalogue of Microorganisms (GCM) 10K type strain sequencing project: providing services to taxonomists for standard genome sequencing and annotation.</title>
        <authorList>
            <consortium name="The Broad Institute Genomics Platform"/>
            <consortium name="The Broad Institute Genome Sequencing Center for Infectious Disease"/>
            <person name="Wu L."/>
            <person name="Ma J."/>
        </authorList>
    </citation>
    <scope>NUCLEOTIDE SEQUENCE [LARGE SCALE GENOMIC DNA]</scope>
    <source>
        <strain evidence="2">JCM 8201</strain>
    </source>
</reference>
<keyword evidence="2" id="KW-1185">Reference proteome</keyword>
<dbReference type="Proteomes" id="UP001501842">
    <property type="component" value="Unassembled WGS sequence"/>
</dbReference>
<comment type="caution">
    <text evidence="1">The sequence shown here is derived from an EMBL/GenBank/DDBJ whole genome shotgun (WGS) entry which is preliminary data.</text>
</comment>
<accession>A0ABP6H4N3</accession>
<dbReference type="EMBL" id="BAAATZ010000033">
    <property type="protein sequence ID" value="GAA2736806.1"/>
    <property type="molecule type" value="Genomic_DNA"/>
</dbReference>
<dbReference type="RefSeq" id="WP_344456437.1">
    <property type="nucleotide sequence ID" value="NZ_BAAATZ010000033.1"/>
</dbReference>
<organism evidence="1 2">
    <name type="scientific">Actinocorallia aurantiaca</name>
    <dbReference type="NCBI Taxonomy" id="46204"/>
    <lineage>
        <taxon>Bacteria</taxon>
        <taxon>Bacillati</taxon>
        <taxon>Actinomycetota</taxon>
        <taxon>Actinomycetes</taxon>
        <taxon>Streptosporangiales</taxon>
        <taxon>Thermomonosporaceae</taxon>
        <taxon>Actinocorallia</taxon>
    </lineage>
</organism>
<gene>
    <name evidence="1" type="ORF">GCM10010439_64800</name>
</gene>
<protein>
    <submittedName>
        <fullName evidence="1">Uncharacterized protein</fullName>
    </submittedName>
</protein>
<evidence type="ECO:0000313" key="1">
    <source>
        <dbReference type="EMBL" id="GAA2736806.1"/>
    </source>
</evidence>
<proteinExistence type="predicted"/>